<proteinExistence type="predicted"/>
<protein>
    <submittedName>
        <fullName evidence="1">Uncharacterized protein</fullName>
    </submittedName>
</protein>
<dbReference type="GeneID" id="45050303"/>
<gene>
    <name evidence="1" type="ordered locus">CpB0263</name>
</gene>
<evidence type="ECO:0000313" key="1">
    <source>
        <dbReference type="EMBL" id="AAP98196.1"/>
    </source>
</evidence>
<accession>A0ABN3YPR5</accession>
<sequence length="289" mass="31939">MSNPTPKTKISIPTFVRFNIQSINLTEDQKKTTFTVGGKVTTENTVVRGDLTCTDGGLTCQSDLTIQKDINIRPTSTNSMVFDGRLNLSNSPLSYKNSQGQDITDYEKMSSGKPQEYVPFGYYKRTQIMMAQRAAHSSGYVGGGSVPSGSYVPWNKFDQTSTQKTSGTEIYIDPNDSTKLVFEVNNKVPKLFRISVIMAKHGSWLDNGTGADILLAANEYEQGGGRINVTDLAMTTSRGSSYYETRPLQVVCVTYYAQNNGYFTFQNRAGGGLRVSFFSWNIVALPYVE</sequence>
<name>A0ABN3YPR5_CHLPN</name>
<dbReference type="Proteomes" id="UP000000424">
    <property type="component" value="Chromosome"/>
</dbReference>
<keyword evidence="2" id="KW-1185">Reference proteome</keyword>
<dbReference type="RefSeq" id="WP_010882906.1">
    <property type="nucleotide sequence ID" value="NC_005043.1"/>
</dbReference>
<reference evidence="1" key="1">
    <citation type="submission" date="2002-05" db="EMBL/GenBank/DDBJ databases">
        <title>The genome sequence of Chlamydia pneumoniae TW183 and comparison with other Chlamydia strains based on whole genome sequence analysis.</title>
        <authorList>
            <person name="Geng M.M."/>
            <person name="Schuhmacher A."/>
            <person name="Muehldorfer I."/>
            <person name="Bensch K.W."/>
            <person name="Schaefer K.P."/>
            <person name="Schneider S."/>
            <person name="Pohl T."/>
            <person name="Essig A."/>
            <person name="Marre R."/>
            <person name="Melchers K."/>
        </authorList>
    </citation>
    <scope>NUCLEOTIDE SEQUENCE [LARGE SCALE GENOMIC DNA]</scope>
    <source>
        <strain evidence="1">TW-183</strain>
    </source>
</reference>
<evidence type="ECO:0000313" key="2">
    <source>
        <dbReference type="Proteomes" id="UP000000424"/>
    </source>
</evidence>
<organism evidence="1 2">
    <name type="scientific">Chlamydia pneumoniae</name>
    <name type="common">Chlamydophila pneumoniae</name>
    <dbReference type="NCBI Taxonomy" id="83558"/>
    <lineage>
        <taxon>Bacteria</taxon>
        <taxon>Pseudomonadati</taxon>
        <taxon>Chlamydiota</taxon>
        <taxon>Chlamydiia</taxon>
        <taxon>Chlamydiales</taxon>
        <taxon>Chlamydiaceae</taxon>
        <taxon>Chlamydia/Chlamydophila group</taxon>
        <taxon>Chlamydia</taxon>
    </lineage>
</organism>
<dbReference type="EMBL" id="AE009440">
    <property type="protein sequence ID" value="AAP98196.1"/>
    <property type="molecule type" value="Genomic_DNA"/>
</dbReference>